<accession>A0ABD3F4M0</accession>
<dbReference type="Proteomes" id="UP001632037">
    <property type="component" value="Unassembled WGS sequence"/>
</dbReference>
<evidence type="ECO:0000313" key="5">
    <source>
        <dbReference type="Proteomes" id="UP001632037"/>
    </source>
</evidence>
<dbReference type="AlphaFoldDB" id="A0ABD3F4M0"/>
<evidence type="ECO:0000256" key="1">
    <source>
        <dbReference type="SAM" id="MobiDB-lite"/>
    </source>
</evidence>
<feature type="domain" description="Protein kinase" evidence="3">
    <location>
        <begin position="243"/>
        <end position="542"/>
    </location>
</feature>
<evidence type="ECO:0000313" key="4">
    <source>
        <dbReference type="EMBL" id="KAL3660626.1"/>
    </source>
</evidence>
<gene>
    <name evidence="4" type="ORF">V7S43_014381</name>
</gene>
<keyword evidence="2" id="KW-0472">Membrane</keyword>
<keyword evidence="5" id="KW-1185">Reference proteome</keyword>
<name>A0ABD3F4M0_9STRA</name>
<dbReference type="Pfam" id="PF07714">
    <property type="entry name" value="PK_Tyr_Ser-Thr"/>
    <property type="match status" value="1"/>
</dbReference>
<dbReference type="SUPFAM" id="SSF56112">
    <property type="entry name" value="Protein kinase-like (PK-like)"/>
    <property type="match status" value="1"/>
</dbReference>
<dbReference type="InterPro" id="IPR011009">
    <property type="entry name" value="Kinase-like_dom_sf"/>
</dbReference>
<reference evidence="4 5" key="1">
    <citation type="submission" date="2024-09" db="EMBL/GenBank/DDBJ databases">
        <title>Genome sequencing and assembly of Phytophthora oleae, isolate VK10A, causative agent of rot of olive drupes.</title>
        <authorList>
            <person name="Conti Taguali S."/>
            <person name="Riolo M."/>
            <person name="La Spada F."/>
            <person name="Cacciola S.O."/>
            <person name="Dionisio G."/>
        </authorList>
    </citation>
    <scope>NUCLEOTIDE SEQUENCE [LARGE SCALE GENOMIC DNA]</scope>
    <source>
        <strain evidence="4 5">VK10A</strain>
    </source>
</reference>
<evidence type="ECO:0000259" key="3">
    <source>
        <dbReference type="PROSITE" id="PS50011"/>
    </source>
</evidence>
<dbReference type="InterPro" id="IPR001245">
    <property type="entry name" value="Ser-Thr/Tyr_kinase_cat_dom"/>
</dbReference>
<sequence length="582" mass="62561">MAAPCGALTATCGGNPRRVQIKSWRYPGRDQEGSQSDSHLPPLPSLGFFSGDCERLISPVGSRRVHVTHCLAVQEHSGTQMSSSSSSEVGGSSSSSSTGLIIGLVAAAVLLLALGGWFMCRRRNHKRINGPKNSHSQGTEYVDCVLTPDLMAIVADGSRRSSSTGFGGKWFQHLPRISSVPSMEFFEQLNTGGRRVSSSAATTTATGSSPVINGTQLQKYDSSDDLASSAVALEQSRLPPDCVVDGELLHEGSFTLAFRATLKIEGQANRQVVVRRLLPELAEQQSYRQAFMADISLSASLLHPRIVAFVGFYDPAQRVYDLDSPTSPSHLGGLTAQPSAVTEYMPNGDLRSLLSLRPRNAHDFGWFHSVSMPKTKAHLALDIVDSLVYLHSRPAGVNASLHPPQLKAQRVLLSDLCDAKLCAFGVQRVVGTEAIYARSDFSVAWLAPELLRGEPRTEQSDVYSLGVLLTELDTCQLPFASGVDMDDGMDEQSQLALLVSSGCIRPALSMDCPVQIQELVMRCLSFSSQQRPPAVEVQHTLRKLINGTSVCDSSLASLPSNVSSLHSTPGPATTTLNTLFTP</sequence>
<dbReference type="EMBL" id="JBIMZQ010000040">
    <property type="protein sequence ID" value="KAL3660626.1"/>
    <property type="molecule type" value="Genomic_DNA"/>
</dbReference>
<dbReference type="Gene3D" id="1.10.510.10">
    <property type="entry name" value="Transferase(Phosphotransferase) domain 1"/>
    <property type="match status" value="1"/>
</dbReference>
<dbReference type="InterPro" id="IPR000719">
    <property type="entry name" value="Prot_kinase_dom"/>
</dbReference>
<dbReference type="PANTHER" id="PTHR44329">
    <property type="entry name" value="SERINE/THREONINE-PROTEIN KINASE TNNI3K-RELATED"/>
    <property type="match status" value="1"/>
</dbReference>
<protein>
    <recommendedName>
        <fullName evidence="3">Protein kinase domain-containing protein</fullName>
    </recommendedName>
</protein>
<dbReference type="PANTHER" id="PTHR44329:SF214">
    <property type="entry name" value="PROTEIN KINASE DOMAIN-CONTAINING PROTEIN"/>
    <property type="match status" value="1"/>
</dbReference>
<dbReference type="Gene3D" id="3.30.200.20">
    <property type="entry name" value="Phosphorylase Kinase, domain 1"/>
    <property type="match status" value="1"/>
</dbReference>
<organism evidence="4 5">
    <name type="scientific">Phytophthora oleae</name>
    <dbReference type="NCBI Taxonomy" id="2107226"/>
    <lineage>
        <taxon>Eukaryota</taxon>
        <taxon>Sar</taxon>
        <taxon>Stramenopiles</taxon>
        <taxon>Oomycota</taxon>
        <taxon>Peronosporomycetes</taxon>
        <taxon>Peronosporales</taxon>
        <taxon>Peronosporaceae</taxon>
        <taxon>Phytophthora</taxon>
    </lineage>
</organism>
<dbReference type="PROSITE" id="PS50011">
    <property type="entry name" value="PROTEIN_KINASE_DOM"/>
    <property type="match status" value="1"/>
</dbReference>
<feature type="compositionally biased region" description="Polar residues" evidence="1">
    <location>
        <begin position="566"/>
        <end position="582"/>
    </location>
</feature>
<comment type="caution">
    <text evidence="4">The sequence shown here is derived from an EMBL/GenBank/DDBJ whole genome shotgun (WGS) entry which is preliminary data.</text>
</comment>
<keyword evidence="2" id="KW-1133">Transmembrane helix</keyword>
<keyword evidence="2" id="KW-0812">Transmembrane</keyword>
<feature type="transmembrane region" description="Helical" evidence="2">
    <location>
        <begin position="100"/>
        <end position="120"/>
    </location>
</feature>
<dbReference type="InterPro" id="IPR051681">
    <property type="entry name" value="Ser/Thr_Kinases-Pseudokinases"/>
</dbReference>
<proteinExistence type="predicted"/>
<feature type="region of interest" description="Disordered" evidence="1">
    <location>
        <begin position="563"/>
        <end position="582"/>
    </location>
</feature>
<evidence type="ECO:0000256" key="2">
    <source>
        <dbReference type="SAM" id="Phobius"/>
    </source>
</evidence>